<proteinExistence type="predicted"/>
<sequence>MQRVQSRPVQEQLPGEVLDLAASEGLGELRASFLPKRAGMWAVIGMVFFSLLGLLAFVLPGLFFIWRLLQTPNFNSKQAAKRIHCFDHGLIVSDRDRPVAFRWDSVSVLQQITRRYANGVYVGTSYLYTLFKPDGSTIQLTGFYADPEVWGAAIQHEITRAQLPRALDLVGRGDTVRFGDVAVNAHGMATAKRGSLPWSAVERVEVKNGVVFVGKSGKLLAWSNTPVHKVPNFFVFLAVVDQLRG</sequence>
<dbReference type="AlphaFoldDB" id="A0A2K8PFW5"/>
<dbReference type="GeneID" id="49384832"/>
<name>A0A2K8PFW5_STRLA</name>
<dbReference type="InterPro" id="IPR046492">
    <property type="entry name" value="DUF6585"/>
</dbReference>
<organism evidence="1 2">
    <name type="scientific">Streptomyces lavendulae subsp. lavendulae</name>
    <dbReference type="NCBI Taxonomy" id="58340"/>
    <lineage>
        <taxon>Bacteria</taxon>
        <taxon>Bacillati</taxon>
        <taxon>Actinomycetota</taxon>
        <taxon>Actinomycetes</taxon>
        <taxon>Kitasatosporales</taxon>
        <taxon>Streptomycetaceae</taxon>
        <taxon>Streptomyces</taxon>
    </lineage>
</organism>
<dbReference type="KEGG" id="slx:SLAV_18985"/>
<reference evidence="1 2" key="1">
    <citation type="submission" date="2017-11" db="EMBL/GenBank/DDBJ databases">
        <title>Complete genome sequence of Streptomyces lavendulae subsp. lavendulae CCM 3239 (formerly 'Streptomyces aureofaciens CCM 3239'), the producer of the angucycline-type antibiotic auricin.</title>
        <authorList>
            <person name="Busche T."/>
            <person name="Novakova R."/>
            <person name="Al'Dilaimi A."/>
            <person name="Homerova D."/>
            <person name="Feckova L."/>
            <person name="Rezuchova B."/>
            <person name="Mingyar E."/>
            <person name="Csolleiova D."/>
            <person name="Bekeova C."/>
            <person name="Winkler A."/>
            <person name="Sevcikova B."/>
            <person name="Kalinowski J."/>
            <person name="Kormanec J."/>
            <person name="Ruckert C."/>
        </authorList>
    </citation>
    <scope>NUCLEOTIDE SEQUENCE [LARGE SCALE GENOMIC DNA]</scope>
    <source>
        <strain evidence="1 2">CCM 3239</strain>
    </source>
</reference>
<dbReference type="Proteomes" id="UP000231791">
    <property type="component" value="Chromosome"/>
</dbReference>
<keyword evidence="2" id="KW-1185">Reference proteome</keyword>
<dbReference type="Pfam" id="PF20226">
    <property type="entry name" value="DUF6585"/>
    <property type="match status" value="1"/>
</dbReference>
<protein>
    <submittedName>
        <fullName evidence="1">Uncharacterized protein</fullName>
    </submittedName>
</protein>
<dbReference type="RefSeq" id="WP_030225274.1">
    <property type="nucleotide sequence ID" value="NZ_CP024985.1"/>
</dbReference>
<accession>A0A2K8PFW5</accession>
<evidence type="ECO:0000313" key="1">
    <source>
        <dbReference type="EMBL" id="ATZ25624.1"/>
    </source>
</evidence>
<evidence type="ECO:0000313" key="2">
    <source>
        <dbReference type="Proteomes" id="UP000231791"/>
    </source>
</evidence>
<gene>
    <name evidence="1" type="ORF">SLAV_18985</name>
</gene>
<dbReference type="OrthoDB" id="4832786at2"/>
<dbReference type="EMBL" id="CP024985">
    <property type="protein sequence ID" value="ATZ25624.1"/>
    <property type="molecule type" value="Genomic_DNA"/>
</dbReference>